<keyword evidence="1" id="KW-0812">Transmembrane</keyword>
<feature type="transmembrane region" description="Helical" evidence="1">
    <location>
        <begin position="336"/>
        <end position="355"/>
    </location>
</feature>
<evidence type="ECO:0000256" key="1">
    <source>
        <dbReference type="SAM" id="Phobius"/>
    </source>
</evidence>
<keyword evidence="3" id="KW-1185">Reference proteome</keyword>
<keyword evidence="1" id="KW-1133">Transmembrane helix</keyword>
<dbReference type="GO" id="GO:0016020">
    <property type="term" value="C:membrane"/>
    <property type="evidence" value="ECO:0007669"/>
    <property type="project" value="InterPro"/>
</dbReference>
<feature type="transmembrane region" description="Helical" evidence="1">
    <location>
        <begin position="192"/>
        <end position="211"/>
    </location>
</feature>
<feature type="transmembrane region" description="Helical" evidence="1">
    <location>
        <begin position="97"/>
        <end position="120"/>
    </location>
</feature>
<organism evidence="2 3">
    <name type="scientific">Maritalea mobilis</name>
    <dbReference type="NCBI Taxonomy" id="483324"/>
    <lineage>
        <taxon>Bacteria</taxon>
        <taxon>Pseudomonadati</taxon>
        <taxon>Pseudomonadota</taxon>
        <taxon>Alphaproteobacteria</taxon>
        <taxon>Hyphomicrobiales</taxon>
        <taxon>Devosiaceae</taxon>
        <taxon>Maritalea</taxon>
    </lineage>
</organism>
<feature type="transmembrane region" description="Helical" evidence="1">
    <location>
        <begin position="274"/>
        <end position="300"/>
    </location>
</feature>
<dbReference type="AlphaFoldDB" id="A0A4R6VWI8"/>
<dbReference type="OrthoDB" id="7157734at2"/>
<keyword evidence="1" id="KW-0472">Membrane</keyword>
<dbReference type="PIRSF" id="PIRSF038991">
    <property type="entry name" value="Protein_AbrB"/>
    <property type="match status" value="1"/>
</dbReference>
<feature type="transmembrane region" description="Helical" evidence="1">
    <location>
        <begin position="243"/>
        <end position="262"/>
    </location>
</feature>
<name>A0A4R6VWI8_9HYPH</name>
<feature type="transmembrane region" description="Helical" evidence="1">
    <location>
        <begin position="164"/>
        <end position="180"/>
    </location>
</feature>
<dbReference type="Pfam" id="PF05145">
    <property type="entry name" value="AbrB"/>
    <property type="match status" value="1"/>
</dbReference>
<dbReference type="PANTHER" id="PTHR38457">
    <property type="entry name" value="REGULATOR ABRB-RELATED"/>
    <property type="match status" value="1"/>
</dbReference>
<protein>
    <recommendedName>
        <fullName evidence="4">Ammonia monooxygenase</fullName>
    </recommendedName>
</protein>
<feature type="transmembrane region" description="Helical" evidence="1">
    <location>
        <begin position="20"/>
        <end position="38"/>
    </location>
</feature>
<dbReference type="GO" id="GO:0010468">
    <property type="term" value="P:regulation of gene expression"/>
    <property type="evidence" value="ECO:0007669"/>
    <property type="project" value="InterPro"/>
</dbReference>
<comment type="caution">
    <text evidence="2">The sequence shown here is derived from an EMBL/GenBank/DDBJ whole genome shotgun (WGS) entry which is preliminary data.</text>
</comment>
<reference evidence="2 3" key="1">
    <citation type="submission" date="2019-03" db="EMBL/GenBank/DDBJ databases">
        <title>Genomic Encyclopedia of Type Strains, Phase III (KMG-III): the genomes of soil and plant-associated and newly described type strains.</title>
        <authorList>
            <person name="Whitman W."/>
        </authorList>
    </citation>
    <scope>NUCLEOTIDE SEQUENCE [LARGE SCALE GENOMIC DNA]</scope>
    <source>
        <strain evidence="2 3">CGMCC 1.7002</strain>
    </source>
</reference>
<dbReference type="NCBIfam" id="TIGR03082">
    <property type="entry name" value="Gneg_AbrB_dup"/>
    <property type="match status" value="1"/>
</dbReference>
<gene>
    <name evidence="2" type="ORF">ATL17_1121</name>
</gene>
<sequence>MHHFYILGAALSQSTRFSKAILIAKSLLIGLAGSAIAYALNLPAAPLLGAMLATAIISWAGQKMSVPEQLRNVGLLVIGLSLGSGFTADMINDAQQFAVSLGLLSISIVLSMLASSWILARFWKQSSSTALLSSAPGTLSLALAMAAEGKGDSTTVICLQSMRLLMLAAFLPLLVSFMGAEGGAGAAGGQVFGWDVLAILTVLGVLLAFVFGRLNLPAPFLLGGMAVSAIAHIGEWAHGLPPFAIIFVGFALVGAASGARFANIARVDLVKNLGAAFASVAVAALVSAMFAILASALLGLPIAQIWVAYAPGGVEAMAAIGLALGFDPAFVALHHLFRISLLILILPIFVNLAAARG</sequence>
<evidence type="ECO:0008006" key="4">
    <source>
        <dbReference type="Google" id="ProtNLM"/>
    </source>
</evidence>
<feature type="transmembrane region" description="Helical" evidence="1">
    <location>
        <begin position="306"/>
        <end position="324"/>
    </location>
</feature>
<dbReference type="EMBL" id="SNYR01000001">
    <property type="protein sequence ID" value="TDQ67114.1"/>
    <property type="molecule type" value="Genomic_DNA"/>
</dbReference>
<feature type="transmembrane region" description="Helical" evidence="1">
    <location>
        <begin position="73"/>
        <end position="91"/>
    </location>
</feature>
<accession>A0A4R6VWI8</accession>
<feature type="transmembrane region" description="Helical" evidence="1">
    <location>
        <begin position="44"/>
        <end position="61"/>
    </location>
</feature>
<proteinExistence type="predicted"/>
<feature type="transmembrane region" description="Helical" evidence="1">
    <location>
        <begin position="218"/>
        <end position="237"/>
    </location>
</feature>
<dbReference type="PANTHER" id="PTHR38457:SF1">
    <property type="entry name" value="REGULATOR ABRB-RELATED"/>
    <property type="match status" value="1"/>
</dbReference>
<dbReference type="Proteomes" id="UP000295391">
    <property type="component" value="Unassembled WGS sequence"/>
</dbReference>
<evidence type="ECO:0000313" key="3">
    <source>
        <dbReference type="Proteomes" id="UP000295391"/>
    </source>
</evidence>
<dbReference type="InterPro" id="IPR007820">
    <property type="entry name" value="AbrB_fam"/>
</dbReference>
<evidence type="ECO:0000313" key="2">
    <source>
        <dbReference type="EMBL" id="TDQ67114.1"/>
    </source>
</evidence>
<dbReference type="InterPro" id="IPR017516">
    <property type="entry name" value="AbrB_dup"/>
</dbReference>